<dbReference type="Proteomes" id="UP000244956">
    <property type="component" value="Unassembled WGS sequence"/>
</dbReference>
<proteinExistence type="inferred from homology"/>
<dbReference type="EMBL" id="QEWP01000002">
    <property type="protein sequence ID" value="PWE00594.1"/>
    <property type="molecule type" value="Genomic_DNA"/>
</dbReference>
<dbReference type="PANTHER" id="PTHR42693">
    <property type="entry name" value="ARYLSULFATASE FAMILY MEMBER"/>
    <property type="match status" value="1"/>
</dbReference>
<dbReference type="InterPro" id="IPR050738">
    <property type="entry name" value="Sulfatase"/>
</dbReference>
<dbReference type="Gene3D" id="3.40.720.10">
    <property type="entry name" value="Alkaline Phosphatase, subunit A"/>
    <property type="match status" value="1"/>
</dbReference>
<dbReference type="PANTHER" id="PTHR42693:SF53">
    <property type="entry name" value="ENDO-4-O-SULFATASE"/>
    <property type="match status" value="1"/>
</dbReference>
<dbReference type="InterPro" id="IPR017850">
    <property type="entry name" value="Alkaline_phosphatase_core_sf"/>
</dbReference>
<dbReference type="InterPro" id="IPR000917">
    <property type="entry name" value="Sulfatase_N"/>
</dbReference>
<sequence>MWKRISNMKSGRLMTLNPVIGILIIFLLALNSRAVYAQNNKQPNVLFIISDQWSPKISDGSGNYSTGIRTPNIDKLAEQGMRFTKSYCNFPLCTPARASIYTGLYPHNHGMIDNEEIFKIFLDKYPNRHDISTMGEVFKKAGYETAYIGKEHAGDYAYRGIDHYGSYKMSAGGMLGEGSGYDPVFTTDAINFIKREHNKPFFMTLSLINPHDICKVLGGKVKGATFADALFFCRTDDELYLRYQERPDVPENFDKPFIPGMINENSYMFEDLGDWDENEWRRYISTYCLLVENTDRLIGYVIDALEDAGLTENTIVVFTSDHGEMMGGHQLISKNILYEESVRTPFILRYPEKVKAGSVDDKTIFGSIDIMPTLLDLCDVSVPENMDGKSFKSRCLGGTDGEFEYLFSQIHEGRMLRFGDFKYVRSIYKVEQFDVLIDLKNDPKETQNVFMKPGYEATSKFASKKLDKWLSVEKLEVTTSRDFMNLPIKNK</sequence>
<dbReference type="OrthoDB" id="9762324at2"/>
<evidence type="ECO:0000313" key="4">
    <source>
        <dbReference type="EMBL" id="PWE00594.1"/>
    </source>
</evidence>
<keyword evidence="2" id="KW-0378">Hydrolase</keyword>
<feature type="domain" description="Sulfatase N-terminal" evidence="3">
    <location>
        <begin position="43"/>
        <end position="379"/>
    </location>
</feature>
<dbReference type="Pfam" id="PF00884">
    <property type="entry name" value="Sulfatase"/>
    <property type="match status" value="1"/>
</dbReference>
<accession>A0A2U2BBZ4</accession>
<dbReference type="AlphaFoldDB" id="A0A2U2BBZ4"/>
<dbReference type="RefSeq" id="WP_109262966.1">
    <property type="nucleotide sequence ID" value="NZ_QEWP01000002.1"/>
</dbReference>
<evidence type="ECO:0000259" key="3">
    <source>
        <dbReference type="Pfam" id="PF00884"/>
    </source>
</evidence>
<dbReference type="GO" id="GO:0004065">
    <property type="term" value="F:arylsulfatase activity"/>
    <property type="evidence" value="ECO:0007669"/>
    <property type="project" value="TreeGrafter"/>
</dbReference>
<protein>
    <recommendedName>
        <fullName evidence="3">Sulfatase N-terminal domain-containing protein</fullName>
    </recommendedName>
</protein>
<keyword evidence="5" id="KW-1185">Reference proteome</keyword>
<comment type="caution">
    <text evidence="4">The sequence shown here is derived from an EMBL/GenBank/DDBJ whole genome shotgun (WGS) entry which is preliminary data.</text>
</comment>
<evidence type="ECO:0000313" key="5">
    <source>
        <dbReference type="Proteomes" id="UP000244956"/>
    </source>
</evidence>
<dbReference type="SUPFAM" id="SSF53649">
    <property type="entry name" value="Alkaline phosphatase-like"/>
    <property type="match status" value="1"/>
</dbReference>
<reference evidence="4 5" key="1">
    <citation type="submission" date="2018-05" db="EMBL/GenBank/DDBJ databases">
        <title>Marinilabilia rubrum sp. nov., isolated from saltern sediment.</title>
        <authorList>
            <person name="Zhang R."/>
        </authorList>
    </citation>
    <scope>NUCLEOTIDE SEQUENCE [LARGE SCALE GENOMIC DNA]</scope>
    <source>
        <strain evidence="4 5">WTE16</strain>
    </source>
</reference>
<evidence type="ECO:0000256" key="1">
    <source>
        <dbReference type="ARBA" id="ARBA00008779"/>
    </source>
</evidence>
<gene>
    <name evidence="4" type="ORF">DDZ16_03065</name>
</gene>
<name>A0A2U2BBZ4_9BACT</name>
<organism evidence="4 5">
    <name type="scientific">Marinilabilia rubra</name>
    <dbReference type="NCBI Taxonomy" id="2162893"/>
    <lineage>
        <taxon>Bacteria</taxon>
        <taxon>Pseudomonadati</taxon>
        <taxon>Bacteroidota</taxon>
        <taxon>Bacteroidia</taxon>
        <taxon>Marinilabiliales</taxon>
        <taxon>Marinilabiliaceae</taxon>
        <taxon>Marinilabilia</taxon>
    </lineage>
</organism>
<comment type="similarity">
    <text evidence="1">Belongs to the sulfatase family.</text>
</comment>
<evidence type="ECO:0000256" key="2">
    <source>
        <dbReference type="ARBA" id="ARBA00022801"/>
    </source>
</evidence>